<dbReference type="SMART" id="SM00530">
    <property type="entry name" value="HTH_XRE"/>
    <property type="match status" value="1"/>
</dbReference>
<sequence length="117" mass="13337">MKLEGWAAHRQRSRSAAGTEADRIETIYPGEILMEDFIEGFGITQKKLAVSIGVPPRRINEIVHGKRGISEDTAIRLARYFGTSEEFWMNLQSNYELRLERRALCDMVAAITPLRLT</sequence>
<keyword evidence="4" id="KW-1185">Reference proteome</keyword>
<dbReference type="Gene3D" id="1.10.260.40">
    <property type="entry name" value="lambda repressor-like DNA-binding domains"/>
    <property type="match status" value="1"/>
</dbReference>
<dbReference type="RefSeq" id="WP_015771041.1">
    <property type="nucleotide sequence ID" value="NC_013174.1"/>
</dbReference>
<dbReference type="PANTHER" id="PTHR36924">
    <property type="entry name" value="ANTITOXIN HIGA-1"/>
    <property type="match status" value="1"/>
</dbReference>
<dbReference type="CDD" id="cd00093">
    <property type="entry name" value="HTH_XRE"/>
    <property type="match status" value="1"/>
</dbReference>
<dbReference type="eggNOG" id="COG3093">
    <property type="taxonomic scope" value="Bacteria"/>
</dbReference>
<dbReference type="SUPFAM" id="SSF47413">
    <property type="entry name" value="lambda repressor-like DNA-binding domains"/>
    <property type="match status" value="1"/>
</dbReference>
<dbReference type="STRING" id="471856.Jden_0750"/>
<dbReference type="PANTHER" id="PTHR36924:SF1">
    <property type="entry name" value="ANTITOXIN HIGA-1"/>
    <property type="match status" value="1"/>
</dbReference>
<dbReference type="AlphaFoldDB" id="C7R1U5"/>
<dbReference type="HOGENOM" id="CLU_140230_5_0_11"/>
<evidence type="ECO:0000259" key="2">
    <source>
        <dbReference type="PROSITE" id="PS50943"/>
    </source>
</evidence>
<gene>
    <name evidence="3" type="ordered locus">Jden_0750</name>
</gene>
<accession>C7R1U5</accession>
<protein>
    <submittedName>
        <fullName evidence="3">Plasmid maintenance system antidote protein, XRE family</fullName>
    </submittedName>
</protein>
<evidence type="ECO:0000256" key="1">
    <source>
        <dbReference type="ARBA" id="ARBA00023125"/>
    </source>
</evidence>
<proteinExistence type="predicted"/>
<dbReference type="InterPro" id="IPR010982">
    <property type="entry name" value="Lambda_DNA-bd_dom_sf"/>
</dbReference>
<dbReference type="KEGG" id="jde:Jden_0750"/>
<keyword evidence="1" id="KW-0238">DNA-binding</keyword>
<organism evidence="3 4">
    <name type="scientific">Jonesia denitrificans (strain ATCC 14870 / DSM 20603 / BCRC 15368 / CIP 55.134 / JCM 11481 / NBRC 15587 / NCTC 10816 / Prevot 55134)</name>
    <name type="common">Listeria denitrificans</name>
    <dbReference type="NCBI Taxonomy" id="471856"/>
    <lineage>
        <taxon>Bacteria</taxon>
        <taxon>Bacillati</taxon>
        <taxon>Actinomycetota</taxon>
        <taxon>Actinomycetes</taxon>
        <taxon>Micrococcales</taxon>
        <taxon>Jonesiaceae</taxon>
        <taxon>Jonesia</taxon>
    </lineage>
</organism>
<dbReference type="Pfam" id="PF01381">
    <property type="entry name" value="HTH_3"/>
    <property type="match status" value="1"/>
</dbReference>
<name>C7R1U5_JONDD</name>
<dbReference type="GO" id="GO:0003677">
    <property type="term" value="F:DNA binding"/>
    <property type="evidence" value="ECO:0007669"/>
    <property type="project" value="UniProtKB-KW"/>
</dbReference>
<dbReference type="InterPro" id="IPR013430">
    <property type="entry name" value="Toxin_antidote_HigA"/>
</dbReference>
<dbReference type="EMBL" id="CP001706">
    <property type="protein sequence ID" value="ACV08413.1"/>
    <property type="molecule type" value="Genomic_DNA"/>
</dbReference>
<dbReference type="OrthoDB" id="3174593at2"/>
<dbReference type="PROSITE" id="PS50943">
    <property type="entry name" value="HTH_CROC1"/>
    <property type="match status" value="1"/>
</dbReference>
<dbReference type="InterPro" id="IPR001387">
    <property type="entry name" value="Cro/C1-type_HTH"/>
</dbReference>
<reference evidence="3 4" key="1">
    <citation type="journal article" date="2009" name="Stand. Genomic Sci.">
        <title>Complete genome sequence of Jonesia denitrificans type strain (Prevot 55134).</title>
        <authorList>
            <person name="Pukall R."/>
            <person name="Gehrich-Schroter G."/>
            <person name="Lapidus A."/>
            <person name="Nolan M."/>
            <person name="Glavina Del Rio T."/>
            <person name="Lucas S."/>
            <person name="Chen F."/>
            <person name="Tice H."/>
            <person name="Pitluck S."/>
            <person name="Cheng J.F."/>
            <person name="Copeland A."/>
            <person name="Saunders E."/>
            <person name="Brettin T."/>
            <person name="Detter J.C."/>
            <person name="Bruce D."/>
            <person name="Goodwin L."/>
            <person name="Pati A."/>
            <person name="Ivanova N."/>
            <person name="Mavromatis K."/>
            <person name="Ovchinnikova G."/>
            <person name="Chen A."/>
            <person name="Palaniappan K."/>
            <person name="Land M."/>
            <person name="Hauser L."/>
            <person name="Chang Y.J."/>
            <person name="Jeffries C.D."/>
            <person name="Chain P."/>
            <person name="Goker M."/>
            <person name="Bristow J."/>
            <person name="Eisen J.A."/>
            <person name="Markowitz V."/>
            <person name="Hugenholtz P."/>
            <person name="Kyrpides N.C."/>
            <person name="Klenk H.P."/>
            <person name="Han C."/>
        </authorList>
    </citation>
    <scope>NUCLEOTIDE SEQUENCE [LARGE SCALE GENOMIC DNA]</scope>
    <source>
        <strain evidence="4">ATCC 14870 / DSM 20603 / BCRC 15368 / CIP 55.134 / JCM 11481 / NBRC 15587 / NCTC 10816 / Prevot 55134</strain>
    </source>
</reference>
<feature type="domain" description="HTH cro/C1-type" evidence="2">
    <location>
        <begin position="42"/>
        <end position="88"/>
    </location>
</feature>
<dbReference type="NCBIfam" id="TIGR02607">
    <property type="entry name" value="antidote_HigA"/>
    <property type="match status" value="1"/>
</dbReference>
<evidence type="ECO:0000313" key="3">
    <source>
        <dbReference type="EMBL" id="ACV08413.1"/>
    </source>
</evidence>
<evidence type="ECO:0000313" key="4">
    <source>
        <dbReference type="Proteomes" id="UP000000628"/>
    </source>
</evidence>
<dbReference type="Proteomes" id="UP000000628">
    <property type="component" value="Chromosome"/>
</dbReference>